<dbReference type="InterPro" id="IPR013154">
    <property type="entry name" value="ADH-like_N"/>
</dbReference>
<dbReference type="OrthoDB" id="1879366at2759"/>
<gene>
    <name evidence="9" type="ORF">EJ08DRAFT_738831</name>
</gene>
<dbReference type="GO" id="GO:0008270">
    <property type="term" value="F:zinc ion binding"/>
    <property type="evidence" value="ECO:0007669"/>
    <property type="project" value="InterPro"/>
</dbReference>
<dbReference type="SMART" id="SM00829">
    <property type="entry name" value="PKS_ER"/>
    <property type="match status" value="1"/>
</dbReference>
<dbReference type="InterPro" id="IPR011032">
    <property type="entry name" value="GroES-like_sf"/>
</dbReference>
<dbReference type="PANTHER" id="PTHR42940:SF8">
    <property type="entry name" value="VACUOLAR PROTEIN SORTING-ASSOCIATED PROTEIN 11"/>
    <property type="match status" value="1"/>
</dbReference>
<evidence type="ECO:0000256" key="4">
    <source>
        <dbReference type="ARBA" id="ARBA00022833"/>
    </source>
</evidence>
<dbReference type="Pfam" id="PF00107">
    <property type="entry name" value="ADH_zinc_N"/>
    <property type="match status" value="1"/>
</dbReference>
<dbReference type="PANTHER" id="PTHR42940">
    <property type="entry name" value="ALCOHOL DEHYDROGENASE 1-RELATED"/>
    <property type="match status" value="1"/>
</dbReference>
<dbReference type="PROSITE" id="PS00059">
    <property type="entry name" value="ADH_ZINC"/>
    <property type="match status" value="1"/>
</dbReference>
<dbReference type="SUPFAM" id="SSF51735">
    <property type="entry name" value="NAD(P)-binding Rossmann-fold domains"/>
    <property type="match status" value="1"/>
</dbReference>
<dbReference type="Proteomes" id="UP000800235">
    <property type="component" value="Unassembled WGS sequence"/>
</dbReference>
<reference evidence="9" key="1">
    <citation type="journal article" date="2020" name="Stud. Mycol.">
        <title>101 Dothideomycetes genomes: a test case for predicting lifestyles and emergence of pathogens.</title>
        <authorList>
            <person name="Haridas S."/>
            <person name="Albert R."/>
            <person name="Binder M."/>
            <person name="Bloem J."/>
            <person name="Labutti K."/>
            <person name="Salamov A."/>
            <person name="Andreopoulos B."/>
            <person name="Baker S."/>
            <person name="Barry K."/>
            <person name="Bills G."/>
            <person name="Bluhm B."/>
            <person name="Cannon C."/>
            <person name="Castanera R."/>
            <person name="Culley D."/>
            <person name="Daum C."/>
            <person name="Ezra D."/>
            <person name="Gonzalez J."/>
            <person name="Henrissat B."/>
            <person name="Kuo A."/>
            <person name="Liang C."/>
            <person name="Lipzen A."/>
            <person name="Lutzoni F."/>
            <person name="Magnuson J."/>
            <person name="Mondo S."/>
            <person name="Nolan M."/>
            <person name="Ohm R."/>
            <person name="Pangilinan J."/>
            <person name="Park H.-J."/>
            <person name="Ramirez L."/>
            <person name="Alfaro M."/>
            <person name="Sun H."/>
            <person name="Tritt A."/>
            <person name="Yoshinaga Y."/>
            <person name="Zwiers L.-H."/>
            <person name="Turgeon B."/>
            <person name="Goodwin S."/>
            <person name="Spatafora J."/>
            <person name="Crous P."/>
            <person name="Grigoriev I."/>
        </authorList>
    </citation>
    <scope>NUCLEOTIDE SEQUENCE</scope>
    <source>
        <strain evidence="9">CBS 130266</strain>
    </source>
</reference>
<sequence>MTKTMKAVQWNQVTKNVEINQVPIPVPGKNQILVRIASASLCHSDLMAMGDGYISTSVSRPKPITLGHEGAGWVDTLGPGSEGKGFKKGDAIGFLYIIGCCFECEGCKVHNNHCLRQTSHTQGFTLDGFFAEYALTDWHSAIVLPEELDVKVSAPIFCAGITSFHCVESCELKPGETLAIIGCGGLGQLACQYAKAMGYKVIGIDISGEILAVCKAQGADYVFNSRTDKEYVKGIKELTGGKGVDTVAVFSAASQAYDSAPLIVKLGGVILVAGLPEKGVTFNALAIALGTFKVRGDSTGTPDRMPRAIEFIAKNKIQPEVEIYHSLDDVPAMIEKMKAGKSTKRMVVSMMEA</sequence>
<evidence type="ECO:0000256" key="3">
    <source>
        <dbReference type="ARBA" id="ARBA00022723"/>
    </source>
</evidence>
<dbReference type="InterPro" id="IPR002328">
    <property type="entry name" value="ADH_Zn_CS"/>
</dbReference>
<evidence type="ECO:0000256" key="2">
    <source>
        <dbReference type="ARBA" id="ARBA00008072"/>
    </source>
</evidence>
<name>A0A9P4NFL9_9PEZI</name>
<accession>A0A9P4NFL9</accession>
<dbReference type="GO" id="GO:0004022">
    <property type="term" value="F:alcohol dehydrogenase (NAD+) activity"/>
    <property type="evidence" value="ECO:0007669"/>
    <property type="project" value="TreeGrafter"/>
</dbReference>
<dbReference type="GO" id="GO:0005737">
    <property type="term" value="C:cytoplasm"/>
    <property type="evidence" value="ECO:0007669"/>
    <property type="project" value="TreeGrafter"/>
</dbReference>
<keyword evidence="5" id="KW-0560">Oxidoreductase</keyword>
<feature type="domain" description="Enoyl reductase (ER)" evidence="8">
    <location>
        <begin position="12"/>
        <end position="348"/>
    </location>
</feature>
<evidence type="ECO:0000313" key="9">
    <source>
        <dbReference type="EMBL" id="KAF2419704.1"/>
    </source>
</evidence>
<keyword evidence="6" id="KW-0520">NAD</keyword>
<dbReference type="InterPro" id="IPR013149">
    <property type="entry name" value="ADH-like_C"/>
</dbReference>
<comment type="cofactor">
    <cofactor evidence="1 7">
        <name>Zn(2+)</name>
        <dbReference type="ChEBI" id="CHEBI:29105"/>
    </cofactor>
</comment>
<comment type="caution">
    <text evidence="9">The sequence shown here is derived from an EMBL/GenBank/DDBJ whole genome shotgun (WGS) entry which is preliminary data.</text>
</comment>
<dbReference type="EMBL" id="MU007117">
    <property type="protein sequence ID" value="KAF2419704.1"/>
    <property type="molecule type" value="Genomic_DNA"/>
</dbReference>
<organism evidence="9 10">
    <name type="scientific">Tothia fuscella</name>
    <dbReference type="NCBI Taxonomy" id="1048955"/>
    <lineage>
        <taxon>Eukaryota</taxon>
        <taxon>Fungi</taxon>
        <taxon>Dikarya</taxon>
        <taxon>Ascomycota</taxon>
        <taxon>Pezizomycotina</taxon>
        <taxon>Dothideomycetes</taxon>
        <taxon>Pleosporomycetidae</taxon>
        <taxon>Venturiales</taxon>
        <taxon>Cylindrosympodiaceae</taxon>
        <taxon>Tothia</taxon>
    </lineage>
</organism>
<dbReference type="Gene3D" id="3.90.180.10">
    <property type="entry name" value="Medium-chain alcohol dehydrogenases, catalytic domain"/>
    <property type="match status" value="1"/>
</dbReference>
<dbReference type="FunFam" id="3.40.50.720:FF:000039">
    <property type="entry name" value="Alcohol dehydrogenase AdhP"/>
    <property type="match status" value="1"/>
</dbReference>
<evidence type="ECO:0000256" key="5">
    <source>
        <dbReference type="ARBA" id="ARBA00023002"/>
    </source>
</evidence>
<keyword evidence="3 7" id="KW-0479">Metal-binding</keyword>
<comment type="similarity">
    <text evidence="2 7">Belongs to the zinc-containing alcohol dehydrogenase family.</text>
</comment>
<dbReference type="AlphaFoldDB" id="A0A9P4NFL9"/>
<evidence type="ECO:0000256" key="1">
    <source>
        <dbReference type="ARBA" id="ARBA00001947"/>
    </source>
</evidence>
<dbReference type="InterPro" id="IPR020843">
    <property type="entry name" value="ER"/>
</dbReference>
<dbReference type="InterPro" id="IPR036291">
    <property type="entry name" value="NAD(P)-bd_dom_sf"/>
</dbReference>
<evidence type="ECO:0000256" key="7">
    <source>
        <dbReference type="RuleBase" id="RU361277"/>
    </source>
</evidence>
<keyword evidence="4 7" id="KW-0862">Zinc</keyword>
<dbReference type="SUPFAM" id="SSF50129">
    <property type="entry name" value="GroES-like"/>
    <property type="match status" value="1"/>
</dbReference>
<dbReference type="Pfam" id="PF08240">
    <property type="entry name" value="ADH_N"/>
    <property type="match status" value="1"/>
</dbReference>
<evidence type="ECO:0000259" key="8">
    <source>
        <dbReference type="SMART" id="SM00829"/>
    </source>
</evidence>
<evidence type="ECO:0000313" key="10">
    <source>
        <dbReference type="Proteomes" id="UP000800235"/>
    </source>
</evidence>
<evidence type="ECO:0000256" key="6">
    <source>
        <dbReference type="ARBA" id="ARBA00023027"/>
    </source>
</evidence>
<protein>
    <submittedName>
        <fullName evidence="9">Alcohol dehydrogenase</fullName>
    </submittedName>
</protein>
<dbReference type="Gene3D" id="3.40.50.720">
    <property type="entry name" value="NAD(P)-binding Rossmann-like Domain"/>
    <property type="match status" value="1"/>
</dbReference>
<keyword evidence="10" id="KW-1185">Reference proteome</keyword>
<proteinExistence type="inferred from homology"/>